<evidence type="ECO:0000256" key="12">
    <source>
        <dbReference type="ARBA" id="ARBA00023136"/>
    </source>
</evidence>
<sequence length="472" mass="53744">MVLHHWRRTPANPTPNYEFMGPPGALAMVILMPLITYGIYFNCRPEVGCLPIRLDGSQGVWPPLDALSTPLQIPRSFLEFFLQTWDRDAFFVYSAYMAFLFACYFVLPGPIIEGTVVAGVGGNPVTSKGGRAGHRLKYKVNALRTLVLALTIVGAILTTRGVGPFLFVYDRFLGLITASLVWTFSVSVFVYVWSFLKDSNGRNKILAHGGNTGNHLYDFTLGRELNPRLSASPESIFDIKYFIELRPGLIGLVLLNIVMACQQYHALGTGRLTASMVLVLCFETFYIVDALWNEPLILTTMDITTDGFGFMLADGLLSWLPLNYAVQARFLAMFPVHMEWWHIIVIVAAQGLGYYIFRSANAQKDSFRRFGAKDPRNIGVKYIETESGSKLMISGWWGTARHFNYFGDWIMALTWSLPCGFSSPIPYFYPLYFAMLLIHRERRDDEKCRKKYGKDWERYCELVPWRIIPYVY</sequence>
<keyword evidence="4" id="KW-0444">Lipid biosynthesis</keyword>
<dbReference type="GO" id="GO:0005789">
    <property type="term" value="C:endoplasmic reticulum membrane"/>
    <property type="evidence" value="ECO:0007669"/>
    <property type="project" value="TreeGrafter"/>
</dbReference>
<evidence type="ECO:0000256" key="17">
    <source>
        <dbReference type="ARBA" id="ARBA00074394"/>
    </source>
</evidence>
<dbReference type="FunFam" id="1.20.120.1630:FF:000009">
    <property type="entry name" value="C-14 sterol reductase"/>
    <property type="match status" value="1"/>
</dbReference>
<comment type="similarity">
    <text evidence="2">Belongs to the ERG4/ERG24 family.</text>
</comment>
<keyword evidence="6" id="KW-0521">NADP</keyword>
<evidence type="ECO:0000256" key="6">
    <source>
        <dbReference type="ARBA" id="ARBA00022857"/>
    </source>
</evidence>
<feature type="transmembrane region" description="Helical" evidence="20">
    <location>
        <begin position="145"/>
        <end position="166"/>
    </location>
</feature>
<feature type="transmembrane region" description="Helical" evidence="20">
    <location>
        <begin position="303"/>
        <end position="320"/>
    </location>
</feature>
<evidence type="ECO:0000256" key="5">
    <source>
        <dbReference type="ARBA" id="ARBA00022692"/>
    </source>
</evidence>
<dbReference type="EMBL" id="JAAAHY010000168">
    <property type="protein sequence ID" value="KAF9966306.1"/>
    <property type="molecule type" value="Genomic_DNA"/>
</dbReference>
<keyword evidence="8 20" id="KW-1133">Transmembrane helix</keyword>
<comment type="subcellular location">
    <subcellularLocation>
        <location evidence="1">Membrane</location>
        <topology evidence="1">Multi-pass membrane protein</topology>
    </subcellularLocation>
</comment>
<evidence type="ECO:0000256" key="18">
    <source>
        <dbReference type="ARBA" id="ARBA00077841"/>
    </source>
</evidence>
<evidence type="ECO:0000256" key="7">
    <source>
        <dbReference type="ARBA" id="ARBA00022955"/>
    </source>
</evidence>
<evidence type="ECO:0000256" key="20">
    <source>
        <dbReference type="SAM" id="Phobius"/>
    </source>
</evidence>
<dbReference type="PROSITE" id="PS01018">
    <property type="entry name" value="STEROL_REDUCT_2"/>
    <property type="match status" value="1"/>
</dbReference>
<evidence type="ECO:0000313" key="22">
    <source>
        <dbReference type="Proteomes" id="UP000738359"/>
    </source>
</evidence>
<dbReference type="GO" id="GO:0050613">
    <property type="term" value="F:Delta14-sterol reductase activity"/>
    <property type="evidence" value="ECO:0007669"/>
    <property type="project" value="UniProtKB-EC"/>
</dbReference>
<evidence type="ECO:0000256" key="14">
    <source>
        <dbReference type="ARBA" id="ARBA00023221"/>
    </source>
</evidence>
<keyword evidence="7" id="KW-0752">Steroid biosynthesis</keyword>
<dbReference type="InterPro" id="IPR001171">
    <property type="entry name" value="ERG24_DHCR-like"/>
</dbReference>
<keyword evidence="14" id="KW-0753">Steroid metabolism</keyword>
<keyword evidence="11" id="KW-0443">Lipid metabolism</keyword>
<feature type="transmembrane region" description="Helical" evidence="20">
    <location>
        <begin position="340"/>
        <end position="357"/>
    </location>
</feature>
<evidence type="ECO:0000256" key="9">
    <source>
        <dbReference type="ARBA" id="ARBA00023002"/>
    </source>
</evidence>
<dbReference type="GO" id="GO:0006696">
    <property type="term" value="P:ergosterol biosynthetic process"/>
    <property type="evidence" value="ECO:0007669"/>
    <property type="project" value="TreeGrafter"/>
</dbReference>
<dbReference type="AlphaFoldDB" id="A0A9P6JB71"/>
<comment type="catalytic activity">
    <reaction evidence="15">
        <text>4,4-dimethyl-5alpha-cholesta-8,24-dien-3beta-ol + NADP(+) = 4,4-dimethyl-5alpha-cholesta-8,14,24-trien-3beta-ol + NADPH + H(+)</text>
        <dbReference type="Rhea" id="RHEA:18561"/>
        <dbReference type="ChEBI" id="CHEBI:15378"/>
        <dbReference type="ChEBI" id="CHEBI:17813"/>
        <dbReference type="ChEBI" id="CHEBI:18364"/>
        <dbReference type="ChEBI" id="CHEBI:57783"/>
        <dbReference type="ChEBI" id="CHEBI:58349"/>
        <dbReference type="EC" id="1.3.1.70"/>
    </reaction>
    <physiologicalReaction direction="right-to-left" evidence="15">
        <dbReference type="Rhea" id="RHEA:18563"/>
    </physiologicalReaction>
</comment>
<dbReference type="OrthoDB" id="10262235at2759"/>
<keyword evidence="12 20" id="KW-0472">Membrane</keyword>
<evidence type="ECO:0000256" key="8">
    <source>
        <dbReference type="ARBA" id="ARBA00022989"/>
    </source>
</evidence>
<protein>
    <recommendedName>
        <fullName evidence="17">Delta(14)-sterol reductase ERG24</fullName>
        <ecNumber evidence="3">1.3.1.70</ecNumber>
    </recommendedName>
    <alternativeName>
        <fullName evidence="19">C-14 sterol reductase ERG24</fullName>
    </alternativeName>
    <alternativeName>
        <fullName evidence="18">Sterol C14-reductase ERG24</fullName>
    </alternativeName>
</protein>
<evidence type="ECO:0000256" key="19">
    <source>
        <dbReference type="ARBA" id="ARBA00083315"/>
    </source>
</evidence>
<organism evidence="21 22">
    <name type="scientific">Mortierella alpina</name>
    <name type="common">Oleaginous fungus</name>
    <name type="synonym">Mortierella renispora</name>
    <dbReference type="NCBI Taxonomy" id="64518"/>
    <lineage>
        <taxon>Eukaryota</taxon>
        <taxon>Fungi</taxon>
        <taxon>Fungi incertae sedis</taxon>
        <taxon>Mucoromycota</taxon>
        <taxon>Mortierellomycotina</taxon>
        <taxon>Mortierellomycetes</taxon>
        <taxon>Mortierellales</taxon>
        <taxon>Mortierellaceae</taxon>
        <taxon>Mortierella</taxon>
    </lineage>
</organism>
<evidence type="ECO:0000256" key="16">
    <source>
        <dbReference type="ARBA" id="ARBA00060638"/>
    </source>
</evidence>
<keyword evidence="5 20" id="KW-0812">Transmembrane</keyword>
<evidence type="ECO:0000256" key="2">
    <source>
        <dbReference type="ARBA" id="ARBA00005402"/>
    </source>
</evidence>
<accession>A0A9P6JB71</accession>
<evidence type="ECO:0000256" key="15">
    <source>
        <dbReference type="ARBA" id="ARBA00052254"/>
    </source>
</evidence>
<evidence type="ECO:0000256" key="11">
    <source>
        <dbReference type="ARBA" id="ARBA00023098"/>
    </source>
</evidence>
<keyword evidence="10" id="KW-0756">Sterol biosynthesis</keyword>
<feature type="transmembrane region" description="Helical" evidence="20">
    <location>
        <begin position="172"/>
        <end position="196"/>
    </location>
</feature>
<evidence type="ECO:0000313" key="21">
    <source>
        <dbReference type="EMBL" id="KAF9966306.1"/>
    </source>
</evidence>
<dbReference type="PANTHER" id="PTHR21257">
    <property type="entry name" value="DELTA(14)-STEROL REDUCTASE"/>
    <property type="match status" value="1"/>
</dbReference>
<proteinExistence type="inferred from homology"/>
<feature type="transmembrane region" description="Helical" evidence="20">
    <location>
        <begin position="21"/>
        <end position="40"/>
    </location>
</feature>
<keyword evidence="9" id="KW-0560">Oxidoreductase</keyword>
<evidence type="ECO:0000256" key="10">
    <source>
        <dbReference type="ARBA" id="ARBA00023011"/>
    </source>
</evidence>
<comment type="pathway">
    <text evidence="16">Steroid biosynthesis; zymosterol biosynthesis; zymosterol from lanosterol: step 2/6.</text>
</comment>
<keyword evidence="13" id="KW-1207">Sterol metabolism</keyword>
<keyword evidence="22" id="KW-1185">Reference proteome</keyword>
<dbReference type="InterPro" id="IPR018083">
    <property type="entry name" value="Sterol_reductase_CS"/>
</dbReference>
<dbReference type="Gene3D" id="1.20.120.1630">
    <property type="match status" value="1"/>
</dbReference>
<dbReference type="Pfam" id="PF01222">
    <property type="entry name" value="ERG4_ERG24"/>
    <property type="match status" value="1"/>
</dbReference>
<feature type="transmembrane region" description="Helical" evidence="20">
    <location>
        <begin position="272"/>
        <end position="291"/>
    </location>
</feature>
<reference evidence="21" key="1">
    <citation type="journal article" date="2020" name="Fungal Divers.">
        <title>Resolving the Mortierellaceae phylogeny through synthesis of multi-gene phylogenetics and phylogenomics.</title>
        <authorList>
            <person name="Vandepol N."/>
            <person name="Liber J."/>
            <person name="Desiro A."/>
            <person name="Na H."/>
            <person name="Kennedy M."/>
            <person name="Barry K."/>
            <person name="Grigoriev I.V."/>
            <person name="Miller A.N."/>
            <person name="O'Donnell K."/>
            <person name="Stajich J.E."/>
            <person name="Bonito G."/>
        </authorList>
    </citation>
    <scope>NUCLEOTIDE SEQUENCE</scope>
    <source>
        <strain evidence="21">CK1249</strain>
    </source>
</reference>
<evidence type="ECO:0000256" key="13">
    <source>
        <dbReference type="ARBA" id="ARBA00023166"/>
    </source>
</evidence>
<evidence type="ECO:0000256" key="3">
    <source>
        <dbReference type="ARBA" id="ARBA00012413"/>
    </source>
</evidence>
<evidence type="ECO:0000256" key="4">
    <source>
        <dbReference type="ARBA" id="ARBA00022516"/>
    </source>
</evidence>
<dbReference type="Proteomes" id="UP000738359">
    <property type="component" value="Unassembled WGS sequence"/>
</dbReference>
<name>A0A9P6JB71_MORAP</name>
<dbReference type="PANTHER" id="PTHR21257:SF52">
    <property type="entry name" value="DELTA(14)-STEROL REDUCTASE TM7SF2"/>
    <property type="match status" value="1"/>
</dbReference>
<comment type="caution">
    <text evidence="21">The sequence shown here is derived from an EMBL/GenBank/DDBJ whole genome shotgun (WGS) entry which is preliminary data.</text>
</comment>
<evidence type="ECO:0000256" key="1">
    <source>
        <dbReference type="ARBA" id="ARBA00004141"/>
    </source>
</evidence>
<dbReference type="EC" id="1.3.1.70" evidence="3"/>
<gene>
    <name evidence="21" type="primary">ERG24_1</name>
    <name evidence="21" type="ORF">BGZ70_002712</name>
</gene>